<dbReference type="GO" id="GO:0005576">
    <property type="term" value="C:extracellular region"/>
    <property type="evidence" value="ECO:0007669"/>
    <property type="project" value="UniProtKB-SubCell"/>
</dbReference>
<dbReference type="InterPro" id="IPR042307">
    <property type="entry name" value="Reeler_sf"/>
</dbReference>
<comment type="subcellular location">
    <subcellularLocation>
        <location evidence="1">Secreted</location>
    </subcellularLocation>
</comment>
<keyword evidence="8" id="KW-0044">Antibiotic</keyword>
<feature type="domain" description="Reelin" evidence="9">
    <location>
        <begin position="17"/>
        <end position="186"/>
    </location>
</feature>
<evidence type="ECO:0000256" key="6">
    <source>
        <dbReference type="ARBA" id="ARBA00022729"/>
    </source>
</evidence>
<keyword evidence="11" id="KW-1185">Reference proteome</keyword>
<keyword evidence="6" id="KW-0732">Signal</keyword>
<evidence type="ECO:0000256" key="2">
    <source>
        <dbReference type="ARBA" id="ARBA00008501"/>
    </source>
</evidence>
<evidence type="ECO:0000259" key="9">
    <source>
        <dbReference type="PROSITE" id="PS51019"/>
    </source>
</evidence>
<evidence type="ECO:0000256" key="4">
    <source>
        <dbReference type="ARBA" id="ARBA00022529"/>
    </source>
</evidence>
<organism evidence="10 11">
    <name type="scientific">Daphnia galeata</name>
    <dbReference type="NCBI Taxonomy" id="27404"/>
    <lineage>
        <taxon>Eukaryota</taxon>
        <taxon>Metazoa</taxon>
        <taxon>Ecdysozoa</taxon>
        <taxon>Arthropoda</taxon>
        <taxon>Crustacea</taxon>
        <taxon>Branchiopoda</taxon>
        <taxon>Diplostraca</taxon>
        <taxon>Cladocera</taxon>
        <taxon>Anomopoda</taxon>
        <taxon>Daphniidae</taxon>
        <taxon>Daphnia</taxon>
    </lineage>
</organism>
<proteinExistence type="inferred from homology"/>
<reference evidence="10" key="1">
    <citation type="submission" date="2021-11" db="EMBL/GenBank/DDBJ databases">
        <authorList>
            <person name="Schell T."/>
        </authorList>
    </citation>
    <scope>NUCLEOTIDE SEQUENCE</scope>
    <source>
        <strain evidence="10">M5</strain>
    </source>
</reference>
<comment type="similarity">
    <text evidence="2">Belongs to the insect defense protein family.</text>
</comment>
<gene>
    <name evidence="10" type="ORF">DGAL_LOCUS2583</name>
</gene>
<dbReference type="AlphaFoldDB" id="A0A8J2WI74"/>
<keyword evidence="4" id="KW-0929">Antimicrobial</keyword>
<dbReference type="InterPro" id="IPR051237">
    <property type="entry name" value="Ferric-chelate_Red/DefProt"/>
</dbReference>
<dbReference type="Gene3D" id="2.60.40.4060">
    <property type="entry name" value="Reeler domain"/>
    <property type="match status" value="1"/>
</dbReference>
<keyword evidence="5" id="KW-0399">Innate immunity</keyword>
<evidence type="ECO:0000256" key="1">
    <source>
        <dbReference type="ARBA" id="ARBA00004613"/>
    </source>
</evidence>
<dbReference type="PANTHER" id="PTHR45828">
    <property type="entry name" value="CYTOCHROME B561/FERRIC REDUCTASE TRANSMEMBRANE"/>
    <property type="match status" value="1"/>
</dbReference>
<comment type="caution">
    <text evidence="10">The sequence shown here is derived from an EMBL/GenBank/DDBJ whole genome shotgun (WGS) entry which is preliminary data.</text>
</comment>
<accession>A0A8J2WI74</accession>
<name>A0A8J2WI74_9CRUS</name>
<evidence type="ECO:0000256" key="7">
    <source>
        <dbReference type="ARBA" id="ARBA00022859"/>
    </source>
</evidence>
<evidence type="ECO:0000313" key="11">
    <source>
        <dbReference type="Proteomes" id="UP000789390"/>
    </source>
</evidence>
<dbReference type="EMBL" id="CAKKLH010000035">
    <property type="protein sequence ID" value="CAH0100354.1"/>
    <property type="molecule type" value="Genomic_DNA"/>
</dbReference>
<evidence type="ECO:0000256" key="3">
    <source>
        <dbReference type="ARBA" id="ARBA00022525"/>
    </source>
</evidence>
<evidence type="ECO:0000256" key="8">
    <source>
        <dbReference type="ARBA" id="ARBA00023022"/>
    </source>
</evidence>
<protein>
    <recommendedName>
        <fullName evidence="9">Reelin domain-containing protein</fullName>
    </recommendedName>
</protein>
<dbReference type="GO" id="GO:0016020">
    <property type="term" value="C:membrane"/>
    <property type="evidence" value="ECO:0007669"/>
    <property type="project" value="TreeGrafter"/>
</dbReference>
<dbReference type="PANTHER" id="PTHR45828:SF9">
    <property type="entry name" value="CELL WALL INTEGRITY AND STRESS RESPONSE COMPONENT 4-LIKE-RELATED"/>
    <property type="match status" value="1"/>
</dbReference>
<dbReference type="GO" id="GO:0045087">
    <property type="term" value="P:innate immune response"/>
    <property type="evidence" value="ECO:0007669"/>
    <property type="project" value="UniProtKB-KW"/>
</dbReference>
<keyword evidence="3" id="KW-0964">Secreted</keyword>
<evidence type="ECO:0000313" key="10">
    <source>
        <dbReference type="EMBL" id="CAH0100354.1"/>
    </source>
</evidence>
<evidence type="ECO:0000256" key="5">
    <source>
        <dbReference type="ARBA" id="ARBA00022588"/>
    </source>
</evidence>
<dbReference type="Proteomes" id="UP000789390">
    <property type="component" value="Unassembled WGS sequence"/>
</dbReference>
<dbReference type="OrthoDB" id="6418377at2759"/>
<dbReference type="GO" id="GO:0042742">
    <property type="term" value="P:defense response to bacterium"/>
    <property type="evidence" value="ECO:0007669"/>
    <property type="project" value="UniProtKB-KW"/>
</dbReference>
<sequence length="205" mass="22419">MERNQWIKNRAVLVAVVAATMATWAIGVDADSHGAPLSSCEKMGVVHATEILKDETVGVTLSAKPGFQDVEIKRGPQLPGYFTGYLLMAFDANNEEKGPIGFFSGIDSAKVQYLDCFNRTRSAVTHVNPNFKPEIKVEWNPPEDWSGFVRFRASFTANIATIWAQIPSDTIYMAPTTEASAGHLSGSWMMTIFAIALASTPFIIV</sequence>
<dbReference type="CDD" id="cd08544">
    <property type="entry name" value="Reeler"/>
    <property type="match status" value="1"/>
</dbReference>
<dbReference type="InterPro" id="IPR002861">
    <property type="entry name" value="Reeler_dom"/>
</dbReference>
<dbReference type="PROSITE" id="PS51019">
    <property type="entry name" value="REELIN"/>
    <property type="match status" value="1"/>
</dbReference>
<keyword evidence="7" id="KW-0391">Immunity</keyword>
<dbReference type="Pfam" id="PF02014">
    <property type="entry name" value="Reeler"/>
    <property type="match status" value="1"/>
</dbReference>